<dbReference type="AlphaFoldDB" id="A0AAE0ECL5"/>
<dbReference type="GO" id="GO:0003700">
    <property type="term" value="F:DNA-binding transcription factor activity"/>
    <property type="evidence" value="ECO:0007669"/>
    <property type="project" value="InterPro"/>
</dbReference>
<feature type="domain" description="AP2/ERF" evidence="9">
    <location>
        <begin position="61"/>
        <end position="118"/>
    </location>
</feature>
<keyword evidence="6" id="KW-0539">Nucleus</keyword>
<reference evidence="10" key="1">
    <citation type="journal article" date="2023" name="Plant J.">
        <title>Genome sequences and population genomics provide insights into the demographic history, inbreeding, and mutation load of two 'living fossil' tree species of Dipteronia.</title>
        <authorList>
            <person name="Feng Y."/>
            <person name="Comes H.P."/>
            <person name="Chen J."/>
            <person name="Zhu S."/>
            <person name="Lu R."/>
            <person name="Zhang X."/>
            <person name="Li P."/>
            <person name="Qiu J."/>
            <person name="Olsen K.M."/>
            <person name="Qiu Y."/>
        </authorList>
    </citation>
    <scope>NUCLEOTIDE SEQUENCE</scope>
    <source>
        <strain evidence="10">NBL</strain>
    </source>
</reference>
<keyword evidence="2" id="KW-0936">Ethylene signaling pathway</keyword>
<feature type="region of interest" description="Disordered" evidence="8">
    <location>
        <begin position="146"/>
        <end position="175"/>
    </location>
</feature>
<protein>
    <recommendedName>
        <fullName evidence="9">AP2/ERF domain-containing protein</fullName>
    </recommendedName>
</protein>
<comment type="caution">
    <text evidence="10">The sequence shown here is derived from an EMBL/GenBank/DDBJ whole genome shotgun (WGS) entry which is preliminary data.</text>
</comment>
<keyword evidence="3" id="KW-0805">Transcription regulation</keyword>
<proteinExistence type="inferred from homology"/>
<comment type="similarity">
    <text evidence="7">Belongs to the AP2/ERF transcription factor family. ERF subfamily.</text>
</comment>
<evidence type="ECO:0000256" key="2">
    <source>
        <dbReference type="ARBA" id="ARBA00022745"/>
    </source>
</evidence>
<feature type="region of interest" description="Disordered" evidence="8">
    <location>
        <begin position="1"/>
        <end position="61"/>
    </location>
</feature>
<name>A0AAE0ECL5_9ROSI</name>
<evidence type="ECO:0000256" key="4">
    <source>
        <dbReference type="ARBA" id="ARBA00023125"/>
    </source>
</evidence>
<dbReference type="Pfam" id="PF00847">
    <property type="entry name" value="AP2"/>
    <property type="match status" value="1"/>
</dbReference>
<gene>
    <name evidence="10" type="ORF">Dsin_010473</name>
</gene>
<dbReference type="GO" id="GO:0003677">
    <property type="term" value="F:DNA binding"/>
    <property type="evidence" value="ECO:0007669"/>
    <property type="project" value="UniProtKB-KW"/>
</dbReference>
<organism evidence="10 11">
    <name type="scientific">Dipteronia sinensis</name>
    <dbReference type="NCBI Taxonomy" id="43782"/>
    <lineage>
        <taxon>Eukaryota</taxon>
        <taxon>Viridiplantae</taxon>
        <taxon>Streptophyta</taxon>
        <taxon>Embryophyta</taxon>
        <taxon>Tracheophyta</taxon>
        <taxon>Spermatophyta</taxon>
        <taxon>Magnoliopsida</taxon>
        <taxon>eudicotyledons</taxon>
        <taxon>Gunneridae</taxon>
        <taxon>Pentapetalae</taxon>
        <taxon>rosids</taxon>
        <taxon>malvids</taxon>
        <taxon>Sapindales</taxon>
        <taxon>Sapindaceae</taxon>
        <taxon>Hippocastanoideae</taxon>
        <taxon>Acereae</taxon>
        <taxon>Dipteronia</taxon>
    </lineage>
</organism>
<dbReference type="Gene3D" id="3.30.730.10">
    <property type="entry name" value="AP2/ERF domain"/>
    <property type="match status" value="1"/>
</dbReference>
<dbReference type="SUPFAM" id="SSF54171">
    <property type="entry name" value="DNA-binding domain"/>
    <property type="match status" value="1"/>
</dbReference>
<dbReference type="Proteomes" id="UP001281410">
    <property type="component" value="Unassembled WGS sequence"/>
</dbReference>
<sequence length="423" mass="47136">MEEALRRLNGMSHMPESHDPREPITDSQKIPTSTVINATTASNKRSLKDSSNGGAGTGTMRYRGVRRRPWGRYAAEIRDPQSKERRWLGTFDTAEEAACAYDCAARAMRGLKARTNFVYPPEPHHQSSIDHHLHLPPFNFSKQPTRQFNQASHHWPTSLADPSSHHHHVGDLDHHQHYGVPAPHRNTTSLNMLLLRDFLNSSTATTTTTQSQIYDHHQLPITSTPPTVFSTGSSVIMNPSHASFTGSYNNSMSSISTIPLKEDHQSYNNNNTVVGSSTKSDNYGEFFPQEPSDSGLLQEIIQGFFPKPLSKKCNDGSSSSNFYAQDQSVVEPILLSDVSSASRSSSLDGLKRENNDFYFDFQGGPRQQFQSFNEVSSGSHHQAMVYRNDLPLNLQVGPDSSVMDDILQYPELMSVFAARVQNA</sequence>
<evidence type="ECO:0000313" key="10">
    <source>
        <dbReference type="EMBL" id="KAK3223448.1"/>
    </source>
</evidence>
<dbReference type="EMBL" id="JANJYJ010000003">
    <property type="protein sequence ID" value="KAK3223448.1"/>
    <property type="molecule type" value="Genomic_DNA"/>
</dbReference>
<dbReference type="InterPro" id="IPR016177">
    <property type="entry name" value="DNA-bd_dom_sf"/>
</dbReference>
<evidence type="ECO:0000256" key="1">
    <source>
        <dbReference type="ARBA" id="ARBA00004123"/>
    </source>
</evidence>
<evidence type="ECO:0000259" key="9">
    <source>
        <dbReference type="PROSITE" id="PS51032"/>
    </source>
</evidence>
<dbReference type="PANTHER" id="PTHR31677">
    <property type="entry name" value="AP2 DOMAIN CLASS TRANSCRIPTION FACTOR"/>
    <property type="match status" value="1"/>
</dbReference>
<dbReference type="FunFam" id="3.30.730.10:FF:000001">
    <property type="entry name" value="Ethylene-responsive transcription factor 2"/>
    <property type="match status" value="1"/>
</dbReference>
<evidence type="ECO:0000256" key="5">
    <source>
        <dbReference type="ARBA" id="ARBA00023163"/>
    </source>
</evidence>
<dbReference type="GO" id="GO:0005634">
    <property type="term" value="C:nucleus"/>
    <property type="evidence" value="ECO:0007669"/>
    <property type="project" value="UniProtKB-SubCell"/>
</dbReference>
<feature type="compositionally biased region" description="Polar residues" evidence="8">
    <location>
        <begin position="25"/>
        <end position="52"/>
    </location>
</feature>
<comment type="subcellular location">
    <subcellularLocation>
        <location evidence="1">Nucleus</location>
    </subcellularLocation>
</comment>
<evidence type="ECO:0000256" key="6">
    <source>
        <dbReference type="ARBA" id="ARBA00023242"/>
    </source>
</evidence>
<dbReference type="SMART" id="SM00380">
    <property type="entry name" value="AP2"/>
    <property type="match status" value="1"/>
</dbReference>
<evidence type="ECO:0000256" key="8">
    <source>
        <dbReference type="SAM" id="MobiDB-lite"/>
    </source>
</evidence>
<evidence type="ECO:0000313" key="11">
    <source>
        <dbReference type="Proteomes" id="UP001281410"/>
    </source>
</evidence>
<dbReference type="PRINTS" id="PR00367">
    <property type="entry name" value="ETHRSPELEMNT"/>
</dbReference>
<dbReference type="GO" id="GO:0009873">
    <property type="term" value="P:ethylene-activated signaling pathway"/>
    <property type="evidence" value="ECO:0007669"/>
    <property type="project" value="UniProtKB-KW"/>
</dbReference>
<dbReference type="PANTHER" id="PTHR31677:SF146">
    <property type="entry name" value="ETHYLENE-RESPONSIVE TRANSCRIPTION FACTOR ESR2"/>
    <property type="match status" value="1"/>
</dbReference>
<dbReference type="InterPro" id="IPR001471">
    <property type="entry name" value="AP2/ERF_dom"/>
</dbReference>
<dbReference type="InterPro" id="IPR036955">
    <property type="entry name" value="AP2/ERF_dom_sf"/>
</dbReference>
<keyword evidence="4" id="KW-0238">DNA-binding</keyword>
<accession>A0AAE0ECL5</accession>
<feature type="compositionally biased region" description="Basic and acidic residues" evidence="8">
    <location>
        <begin position="15"/>
        <end position="24"/>
    </location>
</feature>
<evidence type="ECO:0000256" key="3">
    <source>
        <dbReference type="ARBA" id="ARBA00023015"/>
    </source>
</evidence>
<evidence type="ECO:0000256" key="7">
    <source>
        <dbReference type="ARBA" id="ARBA00024343"/>
    </source>
</evidence>
<dbReference type="CDD" id="cd00018">
    <property type="entry name" value="AP2"/>
    <property type="match status" value="1"/>
</dbReference>
<keyword evidence="5" id="KW-0804">Transcription</keyword>
<dbReference type="PROSITE" id="PS51032">
    <property type="entry name" value="AP2_ERF"/>
    <property type="match status" value="1"/>
</dbReference>
<keyword evidence="11" id="KW-1185">Reference proteome</keyword>